<reference evidence="2 3" key="1">
    <citation type="submission" date="2015-11" db="EMBL/GenBank/DDBJ databases">
        <title>Genome sequences of Lysobacter enzymogenes strain C3 and Lysobacter antibioticus ATCC 29479.</title>
        <authorList>
            <person name="Kobayashi D.Y."/>
        </authorList>
    </citation>
    <scope>NUCLEOTIDE SEQUENCE [LARGE SCALE GENOMIC DNA]</scope>
    <source>
        <strain evidence="2 3">C3</strain>
    </source>
</reference>
<dbReference type="Proteomes" id="UP000061569">
    <property type="component" value="Chromosome"/>
</dbReference>
<gene>
    <name evidence="2" type="ORF">GLE_0234</name>
</gene>
<accession>A0A0S2DAN8</accession>
<proteinExistence type="predicted"/>
<dbReference type="STRING" id="69.GLE_0234"/>
<dbReference type="EMBL" id="CP013140">
    <property type="protein sequence ID" value="ALN55593.1"/>
    <property type="molecule type" value="Genomic_DNA"/>
</dbReference>
<sequence>MGILRGAREWARSVGQRGRPAAVRKFSDRRRGATGALRGWRERRCGVPVEGRATATRGRRSVAGQWRRGAPVGVGATATWGAGRCRGNGDGVALGWPSPGAEGGAVVRSARSRLAPLLQ</sequence>
<dbReference type="KEGG" id="lez:GLE_0234"/>
<evidence type="ECO:0000313" key="2">
    <source>
        <dbReference type="EMBL" id="ALN55593.1"/>
    </source>
</evidence>
<protein>
    <submittedName>
        <fullName evidence="2">Uncharacterized protein</fullName>
    </submittedName>
</protein>
<dbReference type="AlphaFoldDB" id="A0A0S2DAN8"/>
<feature type="compositionally biased region" description="Basic and acidic residues" evidence="1">
    <location>
        <begin position="1"/>
        <end position="11"/>
    </location>
</feature>
<name>A0A0S2DAN8_LYSEN</name>
<organism evidence="2 3">
    <name type="scientific">Lysobacter enzymogenes</name>
    <dbReference type="NCBI Taxonomy" id="69"/>
    <lineage>
        <taxon>Bacteria</taxon>
        <taxon>Pseudomonadati</taxon>
        <taxon>Pseudomonadota</taxon>
        <taxon>Gammaproteobacteria</taxon>
        <taxon>Lysobacterales</taxon>
        <taxon>Lysobacteraceae</taxon>
        <taxon>Lysobacter</taxon>
    </lineage>
</organism>
<dbReference type="PATRIC" id="fig|69.6.peg.236"/>
<evidence type="ECO:0000256" key="1">
    <source>
        <dbReference type="SAM" id="MobiDB-lite"/>
    </source>
</evidence>
<evidence type="ECO:0000313" key="3">
    <source>
        <dbReference type="Proteomes" id="UP000061569"/>
    </source>
</evidence>
<feature type="region of interest" description="Disordered" evidence="1">
    <location>
        <begin position="1"/>
        <end position="35"/>
    </location>
</feature>